<keyword evidence="1" id="KW-0472">Membrane</keyword>
<comment type="caution">
    <text evidence="2">The sequence shown here is derived from an EMBL/GenBank/DDBJ whole genome shotgun (WGS) entry which is preliminary data.</text>
</comment>
<name>A0A1Z5J4D3_9LACO</name>
<reference evidence="2 3" key="1">
    <citation type="submission" date="2015-11" db="EMBL/GenBank/DDBJ databases">
        <title>Draft genome sequences of new species of the genus Lactobacillus isolated from orchardgrass silage.</title>
        <authorList>
            <person name="Tohno M."/>
            <person name="Tanizawa Y."/>
            <person name="Arita M."/>
        </authorList>
    </citation>
    <scope>NUCLEOTIDE SEQUENCE [LARGE SCALE GENOMIC DNA]</scope>
    <source>
        <strain evidence="2 3">IWT5</strain>
    </source>
</reference>
<sequence length="43" mass="4420">MLKLSEDAEGCAGCLSGCITGTVMFIIAIAVIYICLATIIGQL</sequence>
<feature type="transmembrane region" description="Helical" evidence="1">
    <location>
        <begin position="12"/>
        <end position="40"/>
    </location>
</feature>
<evidence type="ECO:0000313" key="2">
    <source>
        <dbReference type="EMBL" id="GAX08934.1"/>
    </source>
</evidence>
<gene>
    <name evidence="2" type="ORF">IWT5_02103</name>
</gene>
<keyword evidence="1" id="KW-0812">Transmembrane</keyword>
<dbReference type="RefSeq" id="WP_263850133.1">
    <property type="nucleotide sequence ID" value="NZ_BCMJ01000011.1"/>
</dbReference>
<keyword evidence="3" id="KW-1185">Reference proteome</keyword>
<dbReference type="Proteomes" id="UP000223370">
    <property type="component" value="Unassembled WGS sequence"/>
</dbReference>
<keyword evidence="1" id="KW-1133">Transmembrane helix</keyword>
<proteinExistence type="predicted"/>
<accession>A0A1Z5J4D3</accession>
<evidence type="ECO:0000256" key="1">
    <source>
        <dbReference type="SAM" id="Phobius"/>
    </source>
</evidence>
<evidence type="ECO:0000313" key="3">
    <source>
        <dbReference type="Proteomes" id="UP000223370"/>
    </source>
</evidence>
<dbReference type="EMBL" id="BCMJ01000011">
    <property type="protein sequence ID" value="GAX08934.1"/>
    <property type="molecule type" value="Genomic_DNA"/>
</dbReference>
<protein>
    <submittedName>
        <fullName evidence="2">Uncharacterized protein</fullName>
    </submittedName>
</protein>
<organism evidence="2 3">
    <name type="scientific">Secundilactobacillus silagincola</name>
    <dbReference type="NCBI Taxonomy" id="1714681"/>
    <lineage>
        <taxon>Bacteria</taxon>
        <taxon>Bacillati</taxon>
        <taxon>Bacillota</taxon>
        <taxon>Bacilli</taxon>
        <taxon>Lactobacillales</taxon>
        <taxon>Lactobacillaceae</taxon>
        <taxon>Secundilactobacillus</taxon>
    </lineage>
</organism>
<dbReference type="AlphaFoldDB" id="A0A1Z5J4D3"/>